<keyword evidence="1" id="KW-0812">Transmembrane</keyword>
<dbReference type="AlphaFoldDB" id="A0A7S5W3K2"/>
<keyword evidence="1" id="KW-0472">Membrane</keyword>
<evidence type="ECO:0000256" key="1">
    <source>
        <dbReference type="SAM" id="Phobius"/>
    </source>
</evidence>
<feature type="transmembrane region" description="Helical" evidence="1">
    <location>
        <begin position="334"/>
        <end position="350"/>
    </location>
</feature>
<protein>
    <submittedName>
        <fullName evidence="2">Large surface protein PWAK_E15.5</fullName>
    </submittedName>
</protein>
<reference evidence="2" key="1">
    <citation type="submission" date="2019-09" db="EMBL/GenBank/DDBJ databases">
        <title>Diversity and complexity of the large surface protein family in the compacted genomes of various Pneumocystis species.</title>
        <authorList>
            <person name="Cisse O.H."/>
            <person name="Ma L."/>
        </authorList>
    </citation>
    <scope>NUCLEOTIDE SEQUENCE</scope>
</reference>
<proteinExistence type="predicted"/>
<dbReference type="VEuPathDB" id="FungiDB:MERGE_001230"/>
<accession>A0A7S5W3K2</accession>
<keyword evidence="1" id="KW-1133">Transmembrane helix</keyword>
<name>A0A7S5W3K2_9ASCO</name>
<sequence>MENSDGKSYLNDVKSHNFDFSYPYNFKKIKDIPVNDEFYSFLERSETFSLIKKKSDDIPKSDIQTQTKKDLNLTENEEFLLGRLLTILKTRVTPVACSQILVSLCPLLSLYPDLTGSFKNFLQEKCKDVTKSCEHLLKKLELYCDNTKEKVQSIVDKTGCILYIQKCNSILACKNGLDVSCKQMKEKCKLLQDDTKNATTNATEHDDTQKKPYGSQVVIDGTTLEVETAHYTHKKKLYGTKCSRDKSHTKCESTNTLATTTTCSLTVRETYSIESYSEVDEISSQMECSYTLTSTNKLGKTFTKILTRTIISGDTHDKSRDKGEGTQTEKHRKLILFYMAIGIIAGTWIIV</sequence>
<evidence type="ECO:0000313" key="2">
    <source>
        <dbReference type="EMBL" id="QJX19824.1"/>
    </source>
</evidence>
<organism evidence="2">
    <name type="scientific">Pneumocystis wakefieldiae</name>
    <dbReference type="NCBI Taxonomy" id="38082"/>
    <lineage>
        <taxon>Eukaryota</taxon>
        <taxon>Fungi</taxon>
        <taxon>Dikarya</taxon>
        <taxon>Ascomycota</taxon>
        <taxon>Taphrinomycotina</taxon>
        <taxon>Pneumocystomycetes</taxon>
        <taxon>Pneumocystaceae</taxon>
        <taxon>Pneumocystis</taxon>
    </lineage>
</organism>
<dbReference type="EMBL" id="MN495586">
    <property type="protein sequence ID" value="QJX19824.1"/>
    <property type="molecule type" value="Genomic_DNA"/>
</dbReference>